<comment type="subcellular location">
    <subcellularLocation>
        <location evidence="1">Cell membrane</location>
        <topology evidence="1">Multi-pass membrane protein</topology>
    </subcellularLocation>
</comment>
<evidence type="ECO:0000256" key="5">
    <source>
        <dbReference type="ARBA" id="ARBA00022989"/>
    </source>
</evidence>
<feature type="non-terminal residue" evidence="12">
    <location>
        <position position="1"/>
    </location>
</feature>
<feature type="transmembrane region" description="Helical" evidence="8">
    <location>
        <begin position="177"/>
        <end position="196"/>
    </location>
</feature>
<keyword evidence="4 8" id="KW-0812">Transmembrane</keyword>
<feature type="domain" description="Na+/H+ antiporter MnhB subunit-related protein" evidence="9">
    <location>
        <begin position="256"/>
        <end position="379"/>
    </location>
</feature>
<dbReference type="Pfam" id="PF04039">
    <property type="entry name" value="MnhB"/>
    <property type="match status" value="1"/>
</dbReference>
<dbReference type="InterPro" id="IPR046806">
    <property type="entry name" value="MrpA_C/MbhE"/>
</dbReference>
<dbReference type="RefSeq" id="WP_149653012.1">
    <property type="nucleotide sequence ID" value="NZ_VTZN01000020.1"/>
</dbReference>
<feature type="domain" description="MrpA C-terminal/MbhE" evidence="11">
    <location>
        <begin position="117"/>
        <end position="200"/>
    </location>
</feature>
<evidence type="ECO:0000256" key="4">
    <source>
        <dbReference type="ARBA" id="ARBA00022692"/>
    </source>
</evidence>
<keyword evidence="13" id="KW-1185">Reference proteome</keyword>
<keyword evidence="2" id="KW-0813">Transport</keyword>
<dbReference type="EMBL" id="VTZN01000020">
    <property type="protein sequence ID" value="KAA1251213.1"/>
    <property type="molecule type" value="Genomic_DNA"/>
</dbReference>
<dbReference type="Pfam" id="PF13244">
    <property type="entry name" value="MbhD"/>
    <property type="match status" value="1"/>
</dbReference>
<reference evidence="12 13" key="1">
    <citation type="submission" date="2019-09" db="EMBL/GenBank/DDBJ databases">
        <title>Report of infection by Mycobacterium simiae a patient suffering from pulmonary tuberculosis.</title>
        <authorList>
            <person name="Mohanty P.S."/>
            <person name="Bansal A.K."/>
            <person name="Singh H."/>
            <person name="Sharma S."/>
            <person name="Patil S.A."/>
            <person name="Upadhaya P."/>
            <person name="Singh P.K."/>
            <person name="Kumar D."/>
            <person name="Kumar S."/>
            <person name="Singh R.K."/>
            <person name="Chaudhary B."/>
        </authorList>
    </citation>
    <scope>NUCLEOTIDE SEQUENCE [LARGE SCALE GENOMIC DNA]</scope>
    <source>
        <strain evidence="12 13">JAL-560-SIM</strain>
    </source>
</reference>
<dbReference type="AlphaFoldDB" id="A0A5B1BV54"/>
<evidence type="ECO:0000259" key="9">
    <source>
        <dbReference type="Pfam" id="PF04039"/>
    </source>
</evidence>
<dbReference type="OrthoDB" id="9811798at2"/>
<feature type="transmembrane region" description="Helical" evidence="8">
    <location>
        <begin position="121"/>
        <end position="141"/>
    </location>
</feature>
<organism evidence="12 13">
    <name type="scientific">Mycobacterium simiae</name>
    <name type="common">Mycobacterium habana</name>
    <dbReference type="NCBI Taxonomy" id="1784"/>
    <lineage>
        <taxon>Bacteria</taxon>
        <taxon>Bacillati</taxon>
        <taxon>Actinomycetota</taxon>
        <taxon>Actinomycetes</taxon>
        <taxon>Mycobacteriales</taxon>
        <taxon>Mycobacteriaceae</taxon>
        <taxon>Mycobacterium</taxon>
        <taxon>Mycobacterium simiae complex</taxon>
    </lineage>
</organism>
<gene>
    <name evidence="12" type="ORF">F0Q45_05690</name>
</gene>
<evidence type="ECO:0000259" key="11">
    <source>
        <dbReference type="Pfam" id="PF20501"/>
    </source>
</evidence>
<protein>
    <submittedName>
        <fullName evidence="12">DUF4040 domain-containing protein</fullName>
    </submittedName>
</protein>
<accession>A0A5B1BV54</accession>
<evidence type="ECO:0000256" key="3">
    <source>
        <dbReference type="ARBA" id="ARBA00022475"/>
    </source>
</evidence>
<dbReference type="InterPro" id="IPR050616">
    <property type="entry name" value="CPA3_Na-H_Antiporter_A"/>
</dbReference>
<feature type="transmembrane region" description="Helical" evidence="8">
    <location>
        <begin position="324"/>
        <end position="348"/>
    </location>
</feature>
<evidence type="ECO:0000259" key="10">
    <source>
        <dbReference type="Pfam" id="PF13244"/>
    </source>
</evidence>
<dbReference type="GO" id="GO:0005886">
    <property type="term" value="C:plasma membrane"/>
    <property type="evidence" value="ECO:0007669"/>
    <property type="project" value="UniProtKB-SubCell"/>
</dbReference>
<dbReference type="PANTHER" id="PTHR43373:SF1">
    <property type="entry name" value="NA(+)_H(+) ANTIPORTER SUBUNIT A"/>
    <property type="match status" value="1"/>
</dbReference>
<feature type="transmembrane region" description="Helical" evidence="8">
    <location>
        <begin position="255"/>
        <end position="276"/>
    </location>
</feature>
<evidence type="ECO:0000256" key="1">
    <source>
        <dbReference type="ARBA" id="ARBA00004651"/>
    </source>
</evidence>
<name>A0A5B1BV54_MYCSI</name>
<dbReference type="Pfam" id="PF20501">
    <property type="entry name" value="MbhE"/>
    <property type="match status" value="1"/>
</dbReference>
<feature type="domain" description="MrpA C-terminal/MbhD" evidence="10">
    <location>
        <begin position="42"/>
        <end position="105"/>
    </location>
</feature>
<evidence type="ECO:0000313" key="12">
    <source>
        <dbReference type="EMBL" id="KAA1251213.1"/>
    </source>
</evidence>
<comment type="caution">
    <text evidence="12">The sequence shown here is derived from an EMBL/GenBank/DDBJ whole genome shotgun (WGS) entry which is preliminary data.</text>
</comment>
<evidence type="ECO:0000313" key="13">
    <source>
        <dbReference type="Proteomes" id="UP000324701"/>
    </source>
</evidence>
<feature type="transmembrane region" description="Helical" evidence="8">
    <location>
        <begin position="282"/>
        <end position="303"/>
    </location>
</feature>
<feature type="transmembrane region" description="Helical" evidence="8">
    <location>
        <begin position="33"/>
        <end position="50"/>
    </location>
</feature>
<evidence type="ECO:0000256" key="2">
    <source>
        <dbReference type="ARBA" id="ARBA00022448"/>
    </source>
</evidence>
<dbReference type="PANTHER" id="PTHR43373">
    <property type="entry name" value="NA(+)/H(+) ANTIPORTER SUBUNIT"/>
    <property type="match status" value="1"/>
</dbReference>
<feature type="transmembrane region" description="Helical" evidence="8">
    <location>
        <begin position="354"/>
        <end position="379"/>
    </location>
</feature>
<dbReference type="InterPro" id="IPR007182">
    <property type="entry name" value="MnhB"/>
</dbReference>
<keyword evidence="6 8" id="KW-0472">Membrane</keyword>
<evidence type="ECO:0000256" key="6">
    <source>
        <dbReference type="ARBA" id="ARBA00023136"/>
    </source>
</evidence>
<keyword evidence="3" id="KW-1003">Cell membrane</keyword>
<sequence>ATQAAIVSTLALLPAGALWLGSHNRPELRLWDSPLQAIVGGVILAGALGATVTRNRLAAVLMVGVTGYGSGAFFVFHGAPDLALTQFLIETVMLVIFVLVLRILPAEVDASDIKRHRLPRALLAVLVGISVTTLAAFAMAARTGESISALLPAAAYHRGHGANTVNVLLVDIRAWDTLGEVSVLLVAATGVASLVFRHRRHGSAPRMPGTGTATGTALEPPTVGGQTPISPYSPAVSATTWLRGSQHRDPRARSLVMEVTTRSIFPLIMVVSLFFFCTGHNAPGGGFAGGLMTGLALALRYLAGGRYELGEALPLDVGKILGAGLSLSAGTAAASLLLGAPALSSAVLEFDIPVLGHVTFVTALLFDLGVYLIVVGLVLDVLRSLGARVDEEGVP</sequence>
<feature type="transmembrane region" description="Helical" evidence="8">
    <location>
        <begin position="82"/>
        <end position="101"/>
    </location>
</feature>
<keyword evidence="5 8" id="KW-1133">Transmembrane helix</keyword>
<proteinExistence type="predicted"/>
<dbReference type="InterPro" id="IPR025383">
    <property type="entry name" value="MrpA_C/MbhD"/>
</dbReference>
<evidence type="ECO:0000256" key="8">
    <source>
        <dbReference type="SAM" id="Phobius"/>
    </source>
</evidence>
<dbReference type="Proteomes" id="UP000324701">
    <property type="component" value="Unassembled WGS sequence"/>
</dbReference>
<evidence type="ECO:0000256" key="7">
    <source>
        <dbReference type="SAM" id="MobiDB-lite"/>
    </source>
</evidence>
<feature type="transmembrane region" description="Helical" evidence="8">
    <location>
        <begin position="57"/>
        <end position="76"/>
    </location>
</feature>
<feature type="region of interest" description="Disordered" evidence="7">
    <location>
        <begin position="203"/>
        <end position="228"/>
    </location>
</feature>